<feature type="transmembrane region" description="Helical" evidence="1">
    <location>
        <begin position="52"/>
        <end position="76"/>
    </location>
</feature>
<dbReference type="RefSeq" id="WP_316429659.1">
    <property type="nucleotide sequence ID" value="NZ_CP053586.1"/>
</dbReference>
<evidence type="ECO:0000313" key="2">
    <source>
        <dbReference type="EMBL" id="WNZ24067.1"/>
    </source>
</evidence>
<accession>A0AA96WD35</accession>
<gene>
    <name evidence="2" type="ORF">HJG54_15165</name>
</gene>
<evidence type="ECO:0000256" key="1">
    <source>
        <dbReference type="SAM" id="Phobius"/>
    </source>
</evidence>
<organism evidence="2">
    <name type="scientific">Leptolyngbya sp. NK1-12</name>
    <dbReference type="NCBI Taxonomy" id="2547451"/>
    <lineage>
        <taxon>Bacteria</taxon>
        <taxon>Bacillati</taxon>
        <taxon>Cyanobacteriota</taxon>
        <taxon>Cyanophyceae</taxon>
        <taxon>Leptolyngbyales</taxon>
        <taxon>Leptolyngbyaceae</taxon>
        <taxon>Leptolyngbya group</taxon>
        <taxon>Leptolyngbya</taxon>
    </lineage>
</organism>
<name>A0AA96WD35_9CYAN</name>
<dbReference type="EMBL" id="CP053586">
    <property type="protein sequence ID" value="WNZ24067.1"/>
    <property type="molecule type" value="Genomic_DNA"/>
</dbReference>
<keyword evidence="1" id="KW-1133">Transmembrane helix</keyword>
<sequence>MENATPEANRIIIPGETVVHQPDWNTLASVEAIPSETTSPKPQPSPSTADVIWLPLLLSGVMVTIPCIFVIVEIWTHWQRWKLNGRLDTSIPCKNCYFFAKNLQLRCAVHPCTVLTEAAVDCPDYRPKKAEISFRKPSSK</sequence>
<reference evidence="2" key="1">
    <citation type="submission" date="2020-05" db="EMBL/GenBank/DDBJ databases">
        <authorList>
            <person name="Zhu T."/>
            <person name="Keshari N."/>
            <person name="Lu X."/>
        </authorList>
    </citation>
    <scope>NUCLEOTIDE SEQUENCE</scope>
    <source>
        <strain evidence="2">NK1-12</strain>
    </source>
</reference>
<protein>
    <submittedName>
        <fullName evidence="2">Uncharacterized protein</fullName>
    </submittedName>
</protein>
<keyword evidence="1" id="KW-0812">Transmembrane</keyword>
<proteinExistence type="predicted"/>
<dbReference type="AlphaFoldDB" id="A0AA96WD35"/>
<keyword evidence="1" id="KW-0472">Membrane</keyword>